<dbReference type="STRING" id="953739.SVEN_3201"/>
<feature type="region of interest" description="Disordered" evidence="1">
    <location>
        <begin position="1"/>
        <end position="23"/>
    </location>
</feature>
<keyword evidence="2" id="KW-1133">Transmembrane helix</keyword>
<dbReference type="EMBL" id="FR845719">
    <property type="protein sequence ID" value="CCA56487.1"/>
    <property type="molecule type" value="Genomic_DNA"/>
</dbReference>
<reference evidence="3 4" key="1">
    <citation type="journal article" date="2011" name="BMC Genomics">
        <title>Genome-wide analysis of the role of GlnR in Streptomyces venezuelae provides new insights into global nitrogen regulation in actinomycetes.</title>
        <authorList>
            <person name="Pullan S.T."/>
            <person name="Bibb M.J."/>
            <person name="Merrick M."/>
        </authorList>
    </citation>
    <scope>NUCLEOTIDE SEQUENCE [LARGE SCALE GENOMIC DNA]</scope>
    <source>
        <strain evidence="3">ATCC 10712</strain>
    </source>
</reference>
<proteinExistence type="predicted"/>
<accession>F2R927</accession>
<dbReference type="AlphaFoldDB" id="F2R927"/>
<evidence type="ECO:0000256" key="1">
    <source>
        <dbReference type="SAM" id="MobiDB-lite"/>
    </source>
</evidence>
<dbReference type="OrthoDB" id="4329566at2"/>
<feature type="region of interest" description="Disordered" evidence="1">
    <location>
        <begin position="154"/>
        <end position="175"/>
    </location>
</feature>
<protein>
    <submittedName>
        <fullName evidence="3">Putative integral membrane protein</fullName>
    </submittedName>
</protein>
<organism evidence="3 4">
    <name type="scientific">Streptomyces venezuelae (strain ATCC 10712 / CBS 650.69 / DSM 40230 / JCM 4526 / NBRC 13096 / PD 04745)</name>
    <dbReference type="NCBI Taxonomy" id="953739"/>
    <lineage>
        <taxon>Bacteria</taxon>
        <taxon>Bacillati</taxon>
        <taxon>Actinomycetota</taxon>
        <taxon>Actinomycetes</taxon>
        <taxon>Kitasatosporales</taxon>
        <taxon>Streptomycetaceae</taxon>
        <taxon>Streptomyces</taxon>
    </lineage>
</organism>
<name>F2R927_STRVP</name>
<gene>
    <name evidence="3" type="ordered locus">SVEN_3201</name>
</gene>
<dbReference type="Proteomes" id="UP000006854">
    <property type="component" value="Chromosome"/>
</dbReference>
<keyword evidence="4" id="KW-1185">Reference proteome</keyword>
<dbReference type="RefSeq" id="WP_015034402.1">
    <property type="nucleotide sequence ID" value="NC_018750.1"/>
</dbReference>
<evidence type="ECO:0000256" key="2">
    <source>
        <dbReference type="SAM" id="Phobius"/>
    </source>
</evidence>
<evidence type="ECO:0000313" key="3">
    <source>
        <dbReference type="EMBL" id="CCA56487.1"/>
    </source>
</evidence>
<dbReference type="GeneID" id="51863768"/>
<feature type="transmembrane region" description="Helical" evidence="2">
    <location>
        <begin position="72"/>
        <end position="95"/>
    </location>
</feature>
<keyword evidence="2" id="KW-0472">Membrane</keyword>
<dbReference type="eggNOG" id="ENOG5033UUA">
    <property type="taxonomic scope" value="Bacteria"/>
</dbReference>
<sequence length="175" mass="19012">MSDEEQTPSPTGGPTGGTPAGPQPEEVRFFGTTWVDHSGNYTLRRVGLAAGSLAAAVAACFVLRFAYEGLQIAAVGGIVNMLVVIMFAVCSAIAFRKTWEGYLRRPADPAREESLRSLKMIGFIGALLAYCARCFVEAPGEKLRRAEYETARAQFEKRRGARTGNPAARKKPKRK</sequence>
<evidence type="ECO:0000313" key="4">
    <source>
        <dbReference type="Proteomes" id="UP000006854"/>
    </source>
</evidence>
<feature type="transmembrane region" description="Helical" evidence="2">
    <location>
        <begin position="46"/>
        <end position="66"/>
    </location>
</feature>
<dbReference type="PATRIC" id="fig|953739.5.peg.5421"/>
<dbReference type="KEGG" id="sve:SVEN_3201"/>
<dbReference type="HOGENOM" id="CLU_116310_0_0_11"/>
<keyword evidence="2" id="KW-0812">Transmembrane</keyword>